<evidence type="ECO:0000256" key="1">
    <source>
        <dbReference type="SAM" id="Phobius"/>
    </source>
</evidence>
<dbReference type="EMBL" id="MFQY01000017">
    <property type="protein sequence ID" value="OGH89991.1"/>
    <property type="molecule type" value="Genomic_DNA"/>
</dbReference>
<evidence type="ECO:0000313" key="2">
    <source>
        <dbReference type="EMBL" id="OGH89991.1"/>
    </source>
</evidence>
<evidence type="ECO:0000313" key="3">
    <source>
        <dbReference type="Proteomes" id="UP000178895"/>
    </source>
</evidence>
<keyword evidence="1" id="KW-1133">Transmembrane helix</keyword>
<accession>A0A1F6P1H3</accession>
<comment type="caution">
    <text evidence="2">The sequence shown here is derived from an EMBL/GenBank/DDBJ whole genome shotgun (WGS) entry which is preliminary data.</text>
</comment>
<proteinExistence type="predicted"/>
<dbReference type="Proteomes" id="UP000178895">
    <property type="component" value="Unassembled WGS sequence"/>
</dbReference>
<keyword evidence="1" id="KW-0472">Membrane</keyword>
<keyword evidence="1" id="KW-0812">Transmembrane</keyword>
<dbReference type="AlphaFoldDB" id="A0A1F6P1H3"/>
<sequence length="59" mass="6057">MAKGIKEGGRVLTVCGTIAAVAYVASPLGLVSSLAVGGLYGAGYVSKTVTNWFKKNPRK</sequence>
<name>A0A1F6P1H3_9BACT</name>
<feature type="transmembrane region" description="Helical" evidence="1">
    <location>
        <begin position="12"/>
        <end position="40"/>
    </location>
</feature>
<reference evidence="2 3" key="1">
    <citation type="journal article" date="2016" name="Nat. Commun.">
        <title>Thousands of microbial genomes shed light on interconnected biogeochemical processes in an aquifer system.</title>
        <authorList>
            <person name="Anantharaman K."/>
            <person name="Brown C.T."/>
            <person name="Hug L.A."/>
            <person name="Sharon I."/>
            <person name="Castelle C.J."/>
            <person name="Probst A.J."/>
            <person name="Thomas B.C."/>
            <person name="Singh A."/>
            <person name="Wilkins M.J."/>
            <person name="Karaoz U."/>
            <person name="Brodie E.L."/>
            <person name="Williams K.H."/>
            <person name="Hubbard S.S."/>
            <person name="Banfield J.F."/>
        </authorList>
    </citation>
    <scope>NUCLEOTIDE SEQUENCE [LARGE SCALE GENOMIC DNA]</scope>
</reference>
<organism evidence="2 3">
    <name type="scientific">Candidatus Magasanikbacteria bacterium RIFOXYC2_FULL_40_16</name>
    <dbReference type="NCBI Taxonomy" id="1798703"/>
    <lineage>
        <taxon>Bacteria</taxon>
        <taxon>Candidatus Magasanikiibacteriota</taxon>
    </lineage>
</organism>
<gene>
    <name evidence="2" type="ORF">A2469_03225</name>
</gene>
<protein>
    <submittedName>
        <fullName evidence="2">Uncharacterized protein</fullName>
    </submittedName>
</protein>